<evidence type="ECO:0000256" key="1">
    <source>
        <dbReference type="ARBA" id="ARBA00004141"/>
    </source>
</evidence>
<dbReference type="InterPro" id="IPR008952">
    <property type="entry name" value="Tetraspanin_EC2_sf"/>
</dbReference>
<dbReference type="PROSITE" id="PS00421">
    <property type="entry name" value="TM4_1"/>
    <property type="match status" value="1"/>
</dbReference>
<evidence type="ECO:0000256" key="3">
    <source>
        <dbReference type="ARBA" id="ARBA00022692"/>
    </source>
</evidence>
<organism evidence="7 8">
    <name type="scientific">Mycetomoellerius zeteki</name>
    <dbReference type="NCBI Taxonomy" id="64791"/>
    <lineage>
        <taxon>Eukaryota</taxon>
        <taxon>Metazoa</taxon>
        <taxon>Ecdysozoa</taxon>
        <taxon>Arthropoda</taxon>
        <taxon>Hexapoda</taxon>
        <taxon>Insecta</taxon>
        <taxon>Pterygota</taxon>
        <taxon>Neoptera</taxon>
        <taxon>Endopterygota</taxon>
        <taxon>Hymenoptera</taxon>
        <taxon>Apocrita</taxon>
        <taxon>Aculeata</taxon>
        <taxon>Formicoidea</taxon>
        <taxon>Formicidae</taxon>
        <taxon>Myrmicinae</taxon>
        <taxon>Mycetomoellerius</taxon>
    </lineage>
</organism>
<keyword evidence="8" id="KW-1185">Reference proteome</keyword>
<evidence type="ECO:0000256" key="6">
    <source>
        <dbReference type="SAM" id="Phobius"/>
    </source>
</evidence>
<dbReference type="Proteomes" id="UP000075809">
    <property type="component" value="Unassembled WGS sequence"/>
</dbReference>
<evidence type="ECO:0000256" key="5">
    <source>
        <dbReference type="ARBA" id="ARBA00023136"/>
    </source>
</evidence>
<feature type="transmembrane region" description="Helical" evidence="6">
    <location>
        <begin position="309"/>
        <end position="331"/>
    </location>
</feature>
<dbReference type="CDD" id="cd03127">
    <property type="entry name" value="tetraspanin_LEL"/>
    <property type="match status" value="1"/>
</dbReference>
<dbReference type="GO" id="GO:0005886">
    <property type="term" value="C:plasma membrane"/>
    <property type="evidence" value="ECO:0007669"/>
    <property type="project" value="TreeGrafter"/>
</dbReference>
<protein>
    <submittedName>
        <fullName evidence="7">CD63 antigen</fullName>
    </submittedName>
</protein>
<comment type="subcellular location">
    <subcellularLocation>
        <location evidence="1">Membrane</location>
        <topology evidence="1">Multi-pass membrane protein</topology>
    </subcellularLocation>
</comment>
<sequence>MALHFGWRWCHGEHSRDPRFNCVPVLRVCILICVYANPLRNALYLWSRNLSSFVTSIAHGSAPLKRDFDRSPCRIDTRTRARAHKHAVRTPATKYSAAMAMTKLSLAPKTIKYLMFIFNLFFVITGIVLLSIGAVIHGVYHQYQHFLDNNFFSVPSLLVAVGSIIFIIAFFGCCGAVRESYCMIITFCTLLAAIFLLEIIGGIMGYVMRAQVASIAQHKMLDTMPQYNNSHEIQFVWDNLQRDFHCCGTINATDWLTNTTNLSGIPMSCCDDTIGAIGTSNCTLSSKSLHGVGCIHAFAKFAETHAAKIAGVGIGLGVIQLIGILLSSYLAKSIKNCYHTM</sequence>
<dbReference type="InterPro" id="IPR018503">
    <property type="entry name" value="Tetraspanin_CS"/>
</dbReference>
<evidence type="ECO:0000256" key="2">
    <source>
        <dbReference type="ARBA" id="ARBA00006840"/>
    </source>
</evidence>
<feature type="transmembrane region" description="Helical" evidence="6">
    <location>
        <begin position="113"/>
        <end position="136"/>
    </location>
</feature>
<dbReference type="Gene3D" id="1.10.1450.10">
    <property type="entry name" value="Tetraspanin"/>
    <property type="match status" value="1"/>
</dbReference>
<reference evidence="7 8" key="1">
    <citation type="submission" date="2015-09" db="EMBL/GenBank/DDBJ databases">
        <title>Trachymyrmex zeteki WGS genome.</title>
        <authorList>
            <person name="Nygaard S."/>
            <person name="Hu H."/>
            <person name="Boomsma J."/>
            <person name="Zhang G."/>
        </authorList>
    </citation>
    <scope>NUCLEOTIDE SEQUENCE [LARGE SCALE GENOMIC DNA]</scope>
    <source>
        <strain evidence="7">Tzet28-1</strain>
        <tissue evidence="7">Whole body</tissue>
    </source>
</reference>
<dbReference type="AlphaFoldDB" id="A0A151XK38"/>
<gene>
    <name evidence="7" type="ORF">ALC60_00290</name>
</gene>
<evidence type="ECO:0000256" key="4">
    <source>
        <dbReference type="ARBA" id="ARBA00022989"/>
    </source>
</evidence>
<dbReference type="PANTHER" id="PTHR19282">
    <property type="entry name" value="TETRASPANIN"/>
    <property type="match status" value="1"/>
</dbReference>
<dbReference type="InterPro" id="IPR018499">
    <property type="entry name" value="Tetraspanin/Peripherin"/>
</dbReference>
<dbReference type="Pfam" id="PF00335">
    <property type="entry name" value="Tetraspanin"/>
    <property type="match status" value="1"/>
</dbReference>
<name>A0A151XK38_9HYME</name>
<dbReference type="PRINTS" id="PR00259">
    <property type="entry name" value="TMFOUR"/>
</dbReference>
<keyword evidence="5 6" id="KW-0472">Membrane</keyword>
<evidence type="ECO:0000313" key="8">
    <source>
        <dbReference type="Proteomes" id="UP000075809"/>
    </source>
</evidence>
<keyword evidence="4 6" id="KW-1133">Transmembrane helix</keyword>
<dbReference type="PANTHER" id="PTHR19282:SF456">
    <property type="entry name" value="CD63 MOLECULE"/>
    <property type="match status" value="1"/>
</dbReference>
<dbReference type="SUPFAM" id="SSF48652">
    <property type="entry name" value="Tetraspanin"/>
    <property type="match status" value="1"/>
</dbReference>
<evidence type="ECO:0000313" key="7">
    <source>
        <dbReference type="EMBL" id="KYQ60665.1"/>
    </source>
</evidence>
<accession>A0A151XK38</accession>
<comment type="similarity">
    <text evidence="2">Belongs to the tetraspanin (TM4SF) family.</text>
</comment>
<proteinExistence type="inferred from homology"/>
<feature type="transmembrane region" description="Helical" evidence="6">
    <location>
        <begin position="184"/>
        <end position="208"/>
    </location>
</feature>
<keyword evidence="3 6" id="KW-0812">Transmembrane</keyword>
<dbReference type="STRING" id="64791.A0A151XK38"/>
<dbReference type="EMBL" id="KQ982052">
    <property type="protein sequence ID" value="KYQ60665.1"/>
    <property type="molecule type" value="Genomic_DNA"/>
</dbReference>
<feature type="transmembrane region" description="Helical" evidence="6">
    <location>
        <begin position="156"/>
        <end position="177"/>
    </location>
</feature>